<sequence length="339" mass="38628">MIDLFQCSPETGRSLSVVTERPDFPVLLVDDDVVFRELALLFLQEEGYVVEAVADAYEAQIRIQERHYPLILCDWMMPEMNGLELCSRLRRCSEPYHYIILLTSKNDEDEIVTGLNAGADDYIVKGGRKSELLARLDCGVRILIQQRLLEQQKQEILQQAQRDPLTGAYNRGYLTQTLVCELKRAQRYQLPTSVLLADIDFFKSVNDRYGHLGGDEALKAFLQVLLQNIRVNIDWVCRYGGEEFVIVLPNTEHKQALLVAEKLRAAVRAMTIQFENTTIQLTASFGLATYPDDLTCNKSDDVSCDQSDLDESPLDNLLKLADDRLYRSKQNGRNKVTGR</sequence>
<dbReference type="GO" id="GO:0005886">
    <property type="term" value="C:plasma membrane"/>
    <property type="evidence" value="ECO:0007669"/>
    <property type="project" value="TreeGrafter"/>
</dbReference>
<keyword evidence="8" id="KW-1185">Reference proteome</keyword>
<evidence type="ECO:0000259" key="6">
    <source>
        <dbReference type="PROSITE" id="PS50887"/>
    </source>
</evidence>
<dbReference type="InterPro" id="IPR000160">
    <property type="entry name" value="GGDEF_dom"/>
</dbReference>
<dbReference type="Proteomes" id="UP000196027">
    <property type="component" value="Chromosome"/>
</dbReference>
<evidence type="ECO:0000256" key="3">
    <source>
        <dbReference type="ARBA" id="ARBA00034247"/>
    </source>
</evidence>
<accession>A0A1Y0I4T2</accession>
<name>A0A1Y0I4T2_9GAMM</name>
<dbReference type="RefSeq" id="WP_087460346.1">
    <property type="nucleotide sequence ID" value="NZ_CP021425.1"/>
</dbReference>
<dbReference type="Pfam" id="PF00072">
    <property type="entry name" value="Response_reg"/>
    <property type="match status" value="1"/>
</dbReference>
<evidence type="ECO:0000259" key="5">
    <source>
        <dbReference type="PROSITE" id="PS50110"/>
    </source>
</evidence>
<dbReference type="EMBL" id="CP021425">
    <property type="protein sequence ID" value="ARU55219.1"/>
    <property type="molecule type" value="Genomic_DNA"/>
</dbReference>
<gene>
    <name evidence="7" type="ORF">OLMES_1134</name>
</gene>
<evidence type="ECO:0000313" key="7">
    <source>
        <dbReference type="EMBL" id="ARU55219.1"/>
    </source>
</evidence>
<dbReference type="GO" id="GO:0000160">
    <property type="term" value="P:phosphorelay signal transduction system"/>
    <property type="evidence" value="ECO:0007669"/>
    <property type="project" value="InterPro"/>
</dbReference>
<dbReference type="GO" id="GO:0052621">
    <property type="term" value="F:diguanylate cyclase activity"/>
    <property type="evidence" value="ECO:0007669"/>
    <property type="project" value="UniProtKB-EC"/>
</dbReference>
<dbReference type="NCBIfam" id="TIGR00254">
    <property type="entry name" value="GGDEF"/>
    <property type="match status" value="1"/>
</dbReference>
<dbReference type="GO" id="GO:0043709">
    <property type="term" value="P:cell adhesion involved in single-species biofilm formation"/>
    <property type="evidence" value="ECO:0007669"/>
    <property type="project" value="TreeGrafter"/>
</dbReference>
<dbReference type="FunFam" id="3.30.70.270:FF:000001">
    <property type="entry name" value="Diguanylate cyclase domain protein"/>
    <property type="match status" value="1"/>
</dbReference>
<dbReference type="KEGG" id="ome:OLMES_1134"/>
<dbReference type="Pfam" id="PF00990">
    <property type="entry name" value="GGDEF"/>
    <property type="match status" value="1"/>
</dbReference>
<comment type="cofactor">
    <cofactor evidence="1">
        <name>Mg(2+)</name>
        <dbReference type="ChEBI" id="CHEBI:18420"/>
    </cofactor>
</comment>
<evidence type="ECO:0000256" key="4">
    <source>
        <dbReference type="PROSITE-ProRule" id="PRU00169"/>
    </source>
</evidence>
<dbReference type="PROSITE" id="PS50110">
    <property type="entry name" value="RESPONSE_REGULATORY"/>
    <property type="match status" value="1"/>
</dbReference>
<dbReference type="GO" id="GO:1902201">
    <property type="term" value="P:negative regulation of bacterial-type flagellum-dependent cell motility"/>
    <property type="evidence" value="ECO:0007669"/>
    <property type="project" value="TreeGrafter"/>
</dbReference>
<feature type="domain" description="GGDEF" evidence="6">
    <location>
        <begin position="190"/>
        <end position="339"/>
    </location>
</feature>
<feature type="domain" description="Response regulatory" evidence="5">
    <location>
        <begin position="25"/>
        <end position="140"/>
    </location>
</feature>
<dbReference type="SUPFAM" id="SSF52172">
    <property type="entry name" value="CheY-like"/>
    <property type="match status" value="1"/>
</dbReference>
<dbReference type="SMART" id="SM00448">
    <property type="entry name" value="REC"/>
    <property type="match status" value="1"/>
</dbReference>
<dbReference type="PROSITE" id="PS50887">
    <property type="entry name" value="GGDEF"/>
    <property type="match status" value="1"/>
</dbReference>
<dbReference type="CDD" id="cd17574">
    <property type="entry name" value="REC_OmpR"/>
    <property type="match status" value="1"/>
</dbReference>
<feature type="modified residue" description="4-aspartylphosphate" evidence="4">
    <location>
        <position position="74"/>
    </location>
</feature>
<dbReference type="AlphaFoldDB" id="A0A1Y0I4T2"/>
<dbReference type="PANTHER" id="PTHR45138">
    <property type="entry name" value="REGULATORY COMPONENTS OF SENSORY TRANSDUCTION SYSTEM"/>
    <property type="match status" value="1"/>
</dbReference>
<dbReference type="PANTHER" id="PTHR45138:SF9">
    <property type="entry name" value="DIGUANYLATE CYCLASE DGCM-RELATED"/>
    <property type="match status" value="1"/>
</dbReference>
<protein>
    <recommendedName>
        <fullName evidence="2">diguanylate cyclase</fullName>
        <ecNumber evidence="2">2.7.7.65</ecNumber>
    </recommendedName>
</protein>
<keyword evidence="4" id="KW-0597">Phosphoprotein</keyword>
<organism evidence="7 8">
    <name type="scientific">Oleiphilus messinensis</name>
    <dbReference type="NCBI Taxonomy" id="141451"/>
    <lineage>
        <taxon>Bacteria</taxon>
        <taxon>Pseudomonadati</taxon>
        <taxon>Pseudomonadota</taxon>
        <taxon>Gammaproteobacteria</taxon>
        <taxon>Oceanospirillales</taxon>
        <taxon>Oleiphilaceae</taxon>
        <taxon>Oleiphilus</taxon>
    </lineage>
</organism>
<dbReference type="InterPro" id="IPR011006">
    <property type="entry name" value="CheY-like_superfamily"/>
</dbReference>
<dbReference type="InterPro" id="IPR043128">
    <property type="entry name" value="Rev_trsase/Diguanyl_cyclase"/>
</dbReference>
<evidence type="ECO:0000256" key="2">
    <source>
        <dbReference type="ARBA" id="ARBA00012528"/>
    </source>
</evidence>
<evidence type="ECO:0000256" key="1">
    <source>
        <dbReference type="ARBA" id="ARBA00001946"/>
    </source>
</evidence>
<dbReference type="SMART" id="SM00267">
    <property type="entry name" value="GGDEF"/>
    <property type="match status" value="1"/>
</dbReference>
<dbReference type="OrthoDB" id="9812260at2"/>
<dbReference type="EC" id="2.7.7.65" evidence="2"/>
<reference evidence="7 8" key="1">
    <citation type="submission" date="2017-05" db="EMBL/GenBank/DDBJ databases">
        <title>Genomic insights into alkan degradation activity of Oleiphilus messinensis.</title>
        <authorList>
            <person name="Kozyavkin S.A."/>
            <person name="Slesarev A.I."/>
            <person name="Golyshin P.N."/>
            <person name="Korzhenkov A."/>
            <person name="Golyshina O.N."/>
            <person name="Toshchakov S.V."/>
        </authorList>
    </citation>
    <scope>NUCLEOTIDE SEQUENCE [LARGE SCALE GENOMIC DNA]</scope>
    <source>
        <strain evidence="7 8">ME102</strain>
    </source>
</reference>
<comment type="catalytic activity">
    <reaction evidence="3">
        <text>2 GTP = 3',3'-c-di-GMP + 2 diphosphate</text>
        <dbReference type="Rhea" id="RHEA:24898"/>
        <dbReference type="ChEBI" id="CHEBI:33019"/>
        <dbReference type="ChEBI" id="CHEBI:37565"/>
        <dbReference type="ChEBI" id="CHEBI:58805"/>
        <dbReference type="EC" id="2.7.7.65"/>
    </reaction>
</comment>
<dbReference type="Gene3D" id="3.30.70.270">
    <property type="match status" value="1"/>
</dbReference>
<dbReference type="InterPro" id="IPR001789">
    <property type="entry name" value="Sig_transdc_resp-reg_receiver"/>
</dbReference>
<dbReference type="Gene3D" id="3.40.50.2300">
    <property type="match status" value="1"/>
</dbReference>
<dbReference type="InterPro" id="IPR050469">
    <property type="entry name" value="Diguanylate_Cyclase"/>
</dbReference>
<dbReference type="SUPFAM" id="SSF55073">
    <property type="entry name" value="Nucleotide cyclase"/>
    <property type="match status" value="1"/>
</dbReference>
<dbReference type="CDD" id="cd01949">
    <property type="entry name" value="GGDEF"/>
    <property type="match status" value="1"/>
</dbReference>
<evidence type="ECO:0000313" key="8">
    <source>
        <dbReference type="Proteomes" id="UP000196027"/>
    </source>
</evidence>
<dbReference type="InterPro" id="IPR029787">
    <property type="entry name" value="Nucleotide_cyclase"/>
</dbReference>
<proteinExistence type="predicted"/>